<dbReference type="AlphaFoldDB" id="A0A075MML5"/>
<dbReference type="Proteomes" id="UP000028194">
    <property type="component" value="Chromosome"/>
</dbReference>
<reference evidence="1 2" key="1">
    <citation type="journal article" date="2014" name="PLoS ONE">
        <title>Genome Sequence of Candidatus Nitrososphaera evergladensis from Group I.1b Enriched from Everglades Soil Reveals Novel Genomic Features of the Ammonia-Oxidizing Archaea.</title>
        <authorList>
            <person name="Zhalnina K.V."/>
            <person name="Dias R."/>
            <person name="Leonard M.T."/>
            <person name="Dorr de Quadros P."/>
            <person name="Camargo F.A."/>
            <person name="Drew J.C."/>
            <person name="Farmerie W.G."/>
            <person name="Daroub S.H."/>
            <person name="Triplett E.W."/>
        </authorList>
    </citation>
    <scope>NUCLEOTIDE SEQUENCE [LARGE SCALE GENOMIC DNA]</scope>
    <source>
        <strain evidence="1 2">SR1</strain>
    </source>
</reference>
<sequence length="88" mass="10630">MEFTFHRNRIDKIPRQRMLDELEKVARQFNYIEFGKRDFARYSAIHSTTVIKEFGSWSKNVLTHFENGCKKRTLTLHLELNRLTGYIH</sequence>
<dbReference type="EMBL" id="CP007174">
    <property type="protein sequence ID" value="AIF82380.1"/>
    <property type="molecule type" value="Genomic_DNA"/>
</dbReference>
<keyword evidence="2" id="KW-1185">Reference proteome</keyword>
<organism evidence="1 2">
    <name type="scientific">Candidatus Nitrososphaera evergladensis SR1</name>
    <dbReference type="NCBI Taxonomy" id="1459636"/>
    <lineage>
        <taxon>Archaea</taxon>
        <taxon>Nitrososphaerota</taxon>
        <taxon>Nitrososphaeria</taxon>
        <taxon>Nitrososphaerales</taxon>
        <taxon>Nitrososphaeraceae</taxon>
        <taxon>Nitrososphaera</taxon>
    </lineage>
</organism>
<name>A0A075MML5_9ARCH</name>
<accession>A0A075MML5</accession>
<gene>
    <name evidence="1" type="ORF">NTE_00298</name>
</gene>
<proteinExistence type="predicted"/>
<protein>
    <submittedName>
        <fullName evidence="1">Uncharacterized protein</fullName>
    </submittedName>
</protein>
<dbReference type="HOGENOM" id="CLU_2461615_0_0_2"/>
<evidence type="ECO:0000313" key="1">
    <source>
        <dbReference type="EMBL" id="AIF82380.1"/>
    </source>
</evidence>
<dbReference type="KEGG" id="nev:NTE_00298"/>
<evidence type="ECO:0000313" key="2">
    <source>
        <dbReference type="Proteomes" id="UP000028194"/>
    </source>
</evidence>